<feature type="compositionally biased region" description="Basic and acidic residues" evidence="1">
    <location>
        <begin position="404"/>
        <end position="414"/>
    </location>
</feature>
<feature type="region of interest" description="Disordered" evidence="1">
    <location>
        <begin position="196"/>
        <end position="223"/>
    </location>
</feature>
<reference evidence="2 3" key="1">
    <citation type="submission" date="2023-02" db="EMBL/GenBank/DDBJ databases">
        <title>LHISI_Scaffold_Assembly.</title>
        <authorList>
            <person name="Stuart O.P."/>
            <person name="Cleave R."/>
            <person name="Magrath M.J.L."/>
            <person name="Mikheyev A.S."/>
        </authorList>
    </citation>
    <scope>NUCLEOTIDE SEQUENCE [LARGE SCALE GENOMIC DNA]</scope>
    <source>
        <strain evidence="2">Daus_M_001</strain>
        <tissue evidence="2">Leg muscle</tissue>
    </source>
</reference>
<comment type="caution">
    <text evidence="2">The sequence shown here is derived from an EMBL/GenBank/DDBJ whole genome shotgun (WGS) entry which is preliminary data.</text>
</comment>
<dbReference type="EMBL" id="JARBHB010000008">
    <property type="protein sequence ID" value="KAJ8878126.1"/>
    <property type="molecule type" value="Genomic_DNA"/>
</dbReference>
<feature type="region of interest" description="Disordered" evidence="1">
    <location>
        <begin position="404"/>
        <end position="424"/>
    </location>
</feature>
<protein>
    <submittedName>
        <fullName evidence="2">Uncharacterized protein</fullName>
    </submittedName>
</protein>
<organism evidence="2 3">
    <name type="scientific">Dryococelus australis</name>
    <dbReference type="NCBI Taxonomy" id="614101"/>
    <lineage>
        <taxon>Eukaryota</taxon>
        <taxon>Metazoa</taxon>
        <taxon>Ecdysozoa</taxon>
        <taxon>Arthropoda</taxon>
        <taxon>Hexapoda</taxon>
        <taxon>Insecta</taxon>
        <taxon>Pterygota</taxon>
        <taxon>Neoptera</taxon>
        <taxon>Polyneoptera</taxon>
        <taxon>Phasmatodea</taxon>
        <taxon>Verophasmatodea</taxon>
        <taxon>Anareolatae</taxon>
        <taxon>Phasmatidae</taxon>
        <taxon>Eurycanthinae</taxon>
        <taxon>Dryococelus</taxon>
    </lineage>
</organism>
<evidence type="ECO:0000256" key="1">
    <source>
        <dbReference type="SAM" id="MobiDB-lite"/>
    </source>
</evidence>
<evidence type="ECO:0000313" key="3">
    <source>
        <dbReference type="Proteomes" id="UP001159363"/>
    </source>
</evidence>
<gene>
    <name evidence="2" type="ORF">PR048_022593</name>
</gene>
<feature type="compositionally biased region" description="Polar residues" evidence="1">
    <location>
        <begin position="198"/>
        <end position="207"/>
    </location>
</feature>
<name>A0ABQ9H1H5_9NEOP</name>
<evidence type="ECO:0000313" key="2">
    <source>
        <dbReference type="EMBL" id="KAJ8878126.1"/>
    </source>
</evidence>
<sequence>MAPPITEIRYFILCFNSRKPMHERTSLLKTKLAQPTSRDAVGCCATDLMCSWLWARIPAKALCRLSSKLACQRIVVAGSTARNLSPALKISRPSLLAPTCGLFMHGAGVGRVRILFACPIERDEVYFSRGIGHEVIRVGGWAVEGGRGRTPSYRRGNWPAELTYLLRRLGAPRRRLSHGLPSLTASSAGRPLCHPHSHTTPFTSQPRTFAAKPRENPPTSGIVRCGARMRKSRGGVAPGFEPGSPWWEASSLTTASTRPQYVEGLMEVFKLYIGPRWCSVQTNNLPPRCTVWRPDFRLWKSSRTMPLVGGFSRGSPFSPALTMLRADQISPLGSLYEALLKCLRRAKSCDKLSKGSAIAADENEFSRKGPCFGSTRIPYTSAKLLDQTVVLRSASERRYALRNRRVGETGDSRENPPTSGTKLIPKNLTRVTETSGLVSLQVWSDAGMHGEGNTEESEKTSLVIEPGSSLWKISDLTGNTHMQCADETMYRLFTLNVGMPGRGKREIPGKTRESVASPATIPTSENLGATPLEIDPYLRIWEASSQSTGPPWPPHHTEYQPSFMQIHLSYCQINTRKGFCIANKIVGKLLTVVGKLLTVVGKLLTVVGKLLTVVGKLLTVVGKLLTVVGKREKLAEGKIAISQDGPLQTKTGPWMELVIVLSRFASSTQDCEKGSIKHERQEEGRMQDGEGRVTCGDVVVLGKLSPSYTPATYITLLRALQGGEVWTRCVARPQHRHNQISAWSNNVKESLLISTRLQIFARKSVPYSRLRKD</sequence>
<keyword evidence="3" id="KW-1185">Reference proteome</keyword>
<dbReference type="Proteomes" id="UP001159363">
    <property type="component" value="Chromosome 7"/>
</dbReference>
<proteinExistence type="predicted"/>
<accession>A0ABQ9H1H5</accession>